<feature type="compositionally biased region" description="Pro residues" evidence="3">
    <location>
        <begin position="536"/>
        <end position="546"/>
    </location>
</feature>
<organism evidence="4 5">
    <name type="scientific">Cryomyces antarcticus</name>
    <dbReference type="NCBI Taxonomy" id="329879"/>
    <lineage>
        <taxon>Eukaryota</taxon>
        <taxon>Fungi</taxon>
        <taxon>Dikarya</taxon>
        <taxon>Ascomycota</taxon>
        <taxon>Pezizomycotina</taxon>
        <taxon>Dothideomycetes</taxon>
        <taxon>Dothideomycetes incertae sedis</taxon>
        <taxon>Cryomyces</taxon>
    </lineage>
</organism>
<protein>
    <submittedName>
        <fullName evidence="4">Uncharacterized protein</fullName>
    </submittedName>
</protein>
<feature type="region of interest" description="Disordered" evidence="3">
    <location>
        <begin position="354"/>
        <end position="612"/>
    </location>
</feature>
<feature type="compositionally biased region" description="Basic and acidic residues" evidence="3">
    <location>
        <begin position="704"/>
        <end position="730"/>
    </location>
</feature>
<keyword evidence="5" id="KW-1185">Reference proteome</keyword>
<accession>A0ABR0M034</accession>
<proteinExistence type="predicted"/>
<feature type="region of interest" description="Disordered" evidence="3">
    <location>
        <begin position="889"/>
        <end position="915"/>
    </location>
</feature>
<evidence type="ECO:0000313" key="5">
    <source>
        <dbReference type="Proteomes" id="UP001357485"/>
    </source>
</evidence>
<feature type="compositionally biased region" description="Basic and acidic residues" evidence="3">
    <location>
        <begin position="573"/>
        <end position="612"/>
    </location>
</feature>
<feature type="coiled-coil region" evidence="2">
    <location>
        <begin position="803"/>
        <end position="837"/>
    </location>
</feature>
<sequence>MTQQSQCLGPGSKSGTLGELSCGRTPQHLLDLCFGTCFTRGHPGGDPSRDPWIELQSRTYVDTFPDSGPEPKRLGSRGQWPSDLVVLLHPSRALLDLQDVAIPAAAPTSSATIDRPVTEKDHKLVAAILPGISVPAAVTAAGVRPLCRWVLAVSDKARAVFKAAHKGVDFLGEKSPAYADYFEKVARSATRAAANAAEGAGDVASGTVEGVPVHGSVGVIEDAPAHGAVDAVEGTSSAAEDAVDVAGGTVGRVDTDVEGAAGLSGSTAEGAAAAAEEAGSTALLSEGTAELAVTEASAIDAGFAADVAPSVVSAFEAGAAEIAASPEEIGTLLETSWAQDVRLESWLESIAPHRGTWELEKPAQEAMPETSPKEEARPAEESDPESPKSVSSGPDTPQPESPEPATPRPATPEPVTSEPEMVEPESPRLDSPQTGTPQPETPPPGSPQQKPSVSSSPAPESPLPEAEMSLPESPSLESQHSESPSLKSPGSSRPGSLPEEPLPEAAIPLPESPRPESPESARPASPQPGMPHAVPETPPPASPEPGSPETESPLPESGIPLPESPPPELPQPDARRPETPRPDAPKADTPEPERQGTKRPIKFLEPEMSEQEKVRLRHIETEARRLYKLERAPDGATLKEKIKWFNDRNKMSIPQTDGSGNVEQYTDAEIGQVLEKLEHELGHDSVPQTTTTEAKGNGAIDKINPVEKSKPPTPEMTHHLELVHEAEEYSHSQSTKGSWHSKHATRKYQKHDRQYWDAHPEEEAKLLLEMQKPPMARVERLINNFSKPDVSQVDGPGERHYTEAQLRDALQEIEHERAQEEARVKQERKAMKEHKKAEKYAKKCAHWQAKDPKRNKGYVAASIVTFGGSDLLRKVAVKHYCKPSAALDNGAVNVGTPAPPRHQGQWDQENRNGVTFSGGRRVVKREV</sequence>
<feature type="compositionally biased region" description="Pro residues" evidence="3">
    <location>
        <begin position="396"/>
        <end position="412"/>
    </location>
</feature>
<keyword evidence="1" id="KW-0945">Host-virus interaction</keyword>
<gene>
    <name evidence="4" type="ORF">LTR16_000284</name>
</gene>
<feature type="compositionally biased region" description="Basic residues" evidence="3">
    <location>
        <begin position="739"/>
        <end position="750"/>
    </location>
</feature>
<dbReference type="EMBL" id="JAVRRA010008212">
    <property type="protein sequence ID" value="KAK5257554.1"/>
    <property type="molecule type" value="Genomic_DNA"/>
</dbReference>
<evidence type="ECO:0000313" key="4">
    <source>
        <dbReference type="EMBL" id="KAK5257554.1"/>
    </source>
</evidence>
<feature type="compositionally biased region" description="Low complexity" evidence="3">
    <location>
        <begin position="447"/>
        <end position="509"/>
    </location>
</feature>
<keyword evidence="2" id="KW-0175">Coiled coil</keyword>
<name>A0ABR0M034_9PEZI</name>
<dbReference type="PANTHER" id="PTHR13037:SF24">
    <property type="entry name" value="POLYCOMB PROTEIN PCL-RELATED"/>
    <property type="match status" value="1"/>
</dbReference>
<feature type="compositionally biased region" description="Low complexity" evidence="3">
    <location>
        <begin position="547"/>
        <end position="561"/>
    </location>
</feature>
<reference evidence="4 5" key="1">
    <citation type="submission" date="2023-08" db="EMBL/GenBank/DDBJ databases">
        <title>Black Yeasts Isolated from many extreme environments.</title>
        <authorList>
            <person name="Coleine C."/>
            <person name="Stajich J.E."/>
            <person name="Selbmann L."/>
        </authorList>
    </citation>
    <scope>NUCLEOTIDE SEQUENCE [LARGE SCALE GENOMIC DNA]</scope>
    <source>
        <strain evidence="4 5">CCFEE 536</strain>
    </source>
</reference>
<evidence type="ECO:0000256" key="1">
    <source>
        <dbReference type="ARBA" id="ARBA00022581"/>
    </source>
</evidence>
<feature type="compositionally biased region" description="Polar residues" evidence="3">
    <location>
        <begin position="905"/>
        <end position="915"/>
    </location>
</feature>
<evidence type="ECO:0000256" key="2">
    <source>
        <dbReference type="SAM" id="Coils"/>
    </source>
</evidence>
<feature type="region of interest" description="Disordered" evidence="3">
    <location>
        <begin position="682"/>
        <end position="755"/>
    </location>
</feature>
<evidence type="ECO:0000256" key="3">
    <source>
        <dbReference type="SAM" id="MobiDB-lite"/>
    </source>
</evidence>
<dbReference type="PANTHER" id="PTHR13037">
    <property type="entry name" value="FORMIN"/>
    <property type="match status" value="1"/>
</dbReference>
<feature type="compositionally biased region" description="Basic and acidic residues" evidence="3">
    <location>
        <begin position="371"/>
        <end position="380"/>
    </location>
</feature>
<dbReference type="Proteomes" id="UP001357485">
    <property type="component" value="Unassembled WGS sequence"/>
</dbReference>
<comment type="caution">
    <text evidence="4">The sequence shown here is derived from an EMBL/GenBank/DDBJ whole genome shotgun (WGS) entry which is preliminary data.</text>
</comment>